<dbReference type="EMBL" id="CM037024">
    <property type="protein sequence ID" value="KAH7663523.1"/>
    <property type="molecule type" value="Genomic_DNA"/>
</dbReference>
<name>A0ACB7US04_DIOAL</name>
<evidence type="ECO:0000313" key="2">
    <source>
        <dbReference type="Proteomes" id="UP000827976"/>
    </source>
</evidence>
<keyword evidence="2" id="KW-1185">Reference proteome</keyword>
<protein>
    <submittedName>
        <fullName evidence="1">Peptidase M20 protein</fullName>
    </submittedName>
</protein>
<dbReference type="Proteomes" id="UP000827976">
    <property type="component" value="Chromosome 14"/>
</dbReference>
<sequence>MASPPLHPPHLLLSSSSLLLILSTVFFSFSHLSLASDHPEPQYSFQELLQAARNPDFFDWVISIRRRIHQNPELAFEEFETSALVRTQLDELGIEYLWPVAKTGVVGSVGSGSGPRFAIRADMDALPLQELVDWEYKSKKKGKMHACGHDVHTAMLLGAAKLLQQRKDKLKGTVKLVFQPAEEGHAGAYFMLQEGVLDDVQAIFGMHIEPYLPTGTIACRPGPVLAASARFVALITGVGGHAASPHKAADPVLAASFTILSLQQIVSRESDPLDARVVSVSFIKAGDAHNVIPESVTFGGTFRSLTTEGIVYLTKRIKEIIEMQSAVHRCTASVDFMEKKLIPYPPTVNDQQMYTHVKMVGESLVGKDKFQASILAMGAEDFGFYSQRMPSALIQLGTQNETLAPTHMLHSPFLFVDEQAIPVGAAMYAAVAMSYLERNSAEL</sequence>
<organism evidence="1 2">
    <name type="scientific">Dioscorea alata</name>
    <name type="common">Purple yam</name>
    <dbReference type="NCBI Taxonomy" id="55571"/>
    <lineage>
        <taxon>Eukaryota</taxon>
        <taxon>Viridiplantae</taxon>
        <taxon>Streptophyta</taxon>
        <taxon>Embryophyta</taxon>
        <taxon>Tracheophyta</taxon>
        <taxon>Spermatophyta</taxon>
        <taxon>Magnoliopsida</taxon>
        <taxon>Liliopsida</taxon>
        <taxon>Dioscoreales</taxon>
        <taxon>Dioscoreaceae</taxon>
        <taxon>Dioscorea</taxon>
    </lineage>
</organism>
<reference evidence="2" key="1">
    <citation type="journal article" date="2022" name="Nat. Commun.">
        <title>Chromosome evolution and the genetic basis of agronomically important traits in greater yam.</title>
        <authorList>
            <person name="Bredeson J.V."/>
            <person name="Lyons J.B."/>
            <person name="Oniyinde I.O."/>
            <person name="Okereke N.R."/>
            <person name="Kolade O."/>
            <person name="Nnabue I."/>
            <person name="Nwadili C.O."/>
            <person name="Hribova E."/>
            <person name="Parker M."/>
            <person name="Nwogha J."/>
            <person name="Shu S."/>
            <person name="Carlson J."/>
            <person name="Kariba R."/>
            <person name="Muthemba S."/>
            <person name="Knop K."/>
            <person name="Barton G.J."/>
            <person name="Sherwood A.V."/>
            <person name="Lopez-Montes A."/>
            <person name="Asiedu R."/>
            <person name="Jamnadass R."/>
            <person name="Muchugi A."/>
            <person name="Goodstein D."/>
            <person name="Egesi C.N."/>
            <person name="Featherston J."/>
            <person name="Asfaw A."/>
            <person name="Simpson G.G."/>
            <person name="Dolezel J."/>
            <person name="Hendre P.S."/>
            <person name="Van Deynze A."/>
            <person name="Kumar P.L."/>
            <person name="Obidiegwu J.E."/>
            <person name="Bhattacharjee R."/>
            <person name="Rokhsar D.S."/>
        </authorList>
    </citation>
    <scope>NUCLEOTIDE SEQUENCE [LARGE SCALE GENOMIC DNA]</scope>
    <source>
        <strain evidence="2">cv. TDa95/00328</strain>
    </source>
</reference>
<accession>A0ACB7US04</accession>
<evidence type="ECO:0000313" key="1">
    <source>
        <dbReference type="EMBL" id="KAH7663523.1"/>
    </source>
</evidence>
<gene>
    <name evidence="1" type="ORF">IHE45_14G060600</name>
</gene>
<comment type="caution">
    <text evidence="1">The sequence shown here is derived from an EMBL/GenBank/DDBJ whole genome shotgun (WGS) entry which is preliminary data.</text>
</comment>
<proteinExistence type="predicted"/>